<comment type="caution">
    <text evidence="2">The sequence shown here is derived from an EMBL/GenBank/DDBJ whole genome shotgun (WGS) entry which is preliminary data.</text>
</comment>
<gene>
    <name evidence="2" type="ORF">LTR05_002457</name>
</gene>
<organism evidence="2 3">
    <name type="scientific">Lithohypha guttulata</name>
    <dbReference type="NCBI Taxonomy" id="1690604"/>
    <lineage>
        <taxon>Eukaryota</taxon>
        <taxon>Fungi</taxon>
        <taxon>Dikarya</taxon>
        <taxon>Ascomycota</taxon>
        <taxon>Pezizomycotina</taxon>
        <taxon>Eurotiomycetes</taxon>
        <taxon>Chaetothyriomycetidae</taxon>
        <taxon>Chaetothyriales</taxon>
        <taxon>Trichomeriaceae</taxon>
        <taxon>Lithohypha</taxon>
    </lineage>
</organism>
<evidence type="ECO:0000313" key="3">
    <source>
        <dbReference type="Proteomes" id="UP001309876"/>
    </source>
</evidence>
<evidence type="ECO:0000313" key="2">
    <source>
        <dbReference type="EMBL" id="KAK5088240.1"/>
    </source>
</evidence>
<feature type="region of interest" description="Disordered" evidence="1">
    <location>
        <begin position="99"/>
        <end position="165"/>
    </location>
</feature>
<protein>
    <submittedName>
        <fullName evidence="2">Uncharacterized protein</fullName>
    </submittedName>
</protein>
<reference evidence="2 3" key="1">
    <citation type="submission" date="2023-08" db="EMBL/GenBank/DDBJ databases">
        <title>Black Yeasts Isolated from many extreme environments.</title>
        <authorList>
            <person name="Coleine C."/>
            <person name="Stajich J.E."/>
            <person name="Selbmann L."/>
        </authorList>
    </citation>
    <scope>NUCLEOTIDE SEQUENCE [LARGE SCALE GENOMIC DNA]</scope>
    <source>
        <strain evidence="2 3">CCFEE 5910</strain>
    </source>
</reference>
<evidence type="ECO:0000256" key="1">
    <source>
        <dbReference type="SAM" id="MobiDB-lite"/>
    </source>
</evidence>
<feature type="compositionally biased region" description="Polar residues" evidence="1">
    <location>
        <begin position="396"/>
        <end position="408"/>
    </location>
</feature>
<dbReference type="Proteomes" id="UP001309876">
    <property type="component" value="Unassembled WGS sequence"/>
</dbReference>
<dbReference type="AlphaFoldDB" id="A0AAN7Y829"/>
<dbReference type="EMBL" id="JAVRRJ010000002">
    <property type="protein sequence ID" value="KAK5088240.1"/>
    <property type="molecule type" value="Genomic_DNA"/>
</dbReference>
<sequence>MAPTPNVQHEEKKRQLVRWNDDLDKSLLLFITHTCTDLGIKVPYAEVAKRMGAGFSEGAIQQHIAKLRVKMATLKVAPVPGPSKRGQITSRPSTVYAMRTRGPAPPAPPAISKARSRRKASNVQGEVAAAEATAQDGTVGKPRGKRRAAARKIKRSGSDPADSDAEFAVDKDDEWVNTEINNNGKRARRTGRTNKANAGRKVSKSQAIVDTLQEADRQYEDQVGTDPDAEWIQNASFFGEPSGQDGMSQSFFGGTHFEDDEEEEEEDLGQVARAAAVENAHVNSGFNFFGDAQNLSFPLEEQVSPTSTAHLFTQTYNTTEASGFGGFHDFHLPMSTMNTSGQSPFLAPGPSPALPESTTTAMPGTVESYNSTRNPSMISRTPSQAGIPHGTGFDGNASQPTSPYGLQQPSFNYAIDASAFGFVDPMMDQDGSLNWPDMANVFGNGLEGTLPQIEATSMA</sequence>
<feature type="region of interest" description="Disordered" evidence="1">
    <location>
        <begin position="185"/>
        <end position="208"/>
    </location>
</feature>
<proteinExistence type="predicted"/>
<accession>A0AAN7Y829</accession>
<feature type="region of interest" description="Disordered" evidence="1">
    <location>
        <begin position="387"/>
        <end position="408"/>
    </location>
</feature>
<feature type="compositionally biased region" description="Basic residues" evidence="1">
    <location>
        <begin position="142"/>
        <end position="155"/>
    </location>
</feature>
<keyword evidence="3" id="KW-1185">Reference proteome</keyword>
<name>A0AAN7Y829_9EURO</name>